<dbReference type="InterPro" id="IPR016772">
    <property type="entry name" value="UCP020408"/>
</dbReference>
<reference evidence="2 3" key="1">
    <citation type="submission" date="2016-10" db="EMBL/GenBank/DDBJ databases">
        <authorList>
            <person name="de Groot N.N."/>
        </authorList>
    </citation>
    <scope>NUCLEOTIDE SEQUENCE [LARGE SCALE GENOMIC DNA]</scope>
    <source>
        <strain evidence="2 3">DSM 13305</strain>
    </source>
</reference>
<comment type="similarity">
    <text evidence="1">Belongs to the UPF0751 family.</text>
</comment>
<protein>
    <recommendedName>
        <fullName evidence="4">Dihydroorotate dehydrogenase</fullName>
    </recommendedName>
</protein>
<sequence length="102" mass="11279">MSIVIVGGDYLGNIEKNLYAMGVKELTHISGRKPIDRNKIKIPQSTSFILVLTDYINHCTAQNVKCIAKSKSIPMVFAKRSWSSVEEKIKQLETSGPSALKA</sequence>
<dbReference type="PIRSF" id="PIRSF020408">
    <property type="entry name" value="UCP020408"/>
    <property type="match status" value="1"/>
</dbReference>
<evidence type="ECO:0000313" key="2">
    <source>
        <dbReference type="EMBL" id="SEP35453.1"/>
    </source>
</evidence>
<dbReference type="Proteomes" id="UP000198847">
    <property type="component" value="Unassembled WGS sequence"/>
</dbReference>
<evidence type="ECO:0000313" key="3">
    <source>
        <dbReference type="Proteomes" id="UP000198847"/>
    </source>
</evidence>
<gene>
    <name evidence="2" type="ORF">SAMN04490178_12084</name>
</gene>
<accession>A0A1H8X6W2</accession>
<keyword evidence="3" id="KW-1185">Reference proteome</keyword>
<dbReference type="RefSeq" id="WP_091749300.1">
    <property type="nucleotide sequence ID" value="NZ_FODY01000020.1"/>
</dbReference>
<dbReference type="STRING" id="112903.SAMN04490178_12084"/>
<evidence type="ECO:0008006" key="4">
    <source>
        <dbReference type="Google" id="ProtNLM"/>
    </source>
</evidence>
<dbReference type="OrthoDB" id="5324142at2"/>
<dbReference type="AlphaFoldDB" id="A0A1H8X6W2"/>
<evidence type="ECO:0000256" key="1">
    <source>
        <dbReference type="ARBA" id="ARBA00007189"/>
    </source>
</evidence>
<name>A0A1H8X6W2_9FIRM</name>
<proteinExistence type="inferred from homology"/>
<organism evidence="2 3">
    <name type="scientific">Propionispora vibrioides</name>
    <dbReference type="NCBI Taxonomy" id="112903"/>
    <lineage>
        <taxon>Bacteria</taxon>
        <taxon>Bacillati</taxon>
        <taxon>Bacillota</taxon>
        <taxon>Negativicutes</taxon>
        <taxon>Selenomonadales</taxon>
        <taxon>Sporomusaceae</taxon>
        <taxon>Propionispora</taxon>
    </lineage>
</organism>
<dbReference type="Pfam" id="PF10087">
    <property type="entry name" value="DUF2325"/>
    <property type="match status" value="1"/>
</dbReference>
<dbReference type="EMBL" id="FODY01000020">
    <property type="protein sequence ID" value="SEP35453.1"/>
    <property type="molecule type" value="Genomic_DNA"/>
</dbReference>